<name>A0A8A1M3T9_AJECA</name>
<dbReference type="Pfam" id="PF17667">
    <property type="entry name" value="Pkinase_fungal"/>
    <property type="match status" value="1"/>
</dbReference>
<accession>A0A8A1M3T9</accession>
<dbReference type="InterPro" id="IPR040976">
    <property type="entry name" value="Pkinase_fungal"/>
</dbReference>
<dbReference type="VEuPathDB" id="FungiDB:I7I51_04806"/>
<organism evidence="3 4">
    <name type="scientific">Ajellomyces capsulatus</name>
    <name type="common">Darling's disease fungus</name>
    <name type="synonym">Histoplasma capsulatum</name>
    <dbReference type="NCBI Taxonomy" id="5037"/>
    <lineage>
        <taxon>Eukaryota</taxon>
        <taxon>Fungi</taxon>
        <taxon>Dikarya</taxon>
        <taxon>Ascomycota</taxon>
        <taxon>Pezizomycotina</taxon>
        <taxon>Eurotiomycetes</taxon>
        <taxon>Eurotiomycetidae</taxon>
        <taxon>Onygenales</taxon>
        <taxon>Ajellomycetaceae</taxon>
        <taxon>Histoplasma</taxon>
    </lineage>
</organism>
<protein>
    <recommendedName>
        <fullName evidence="2">Fungal-type protein kinase domain-containing protein</fullName>
    </recommendedName>
</protein>
<gene>
    <name evidence="3" type="ORF">I7I51_04806</name>
</gene>
<dbReference type="SUPFAM" id="SSF56112">
    <property type="entry name" value="Protein kinase-like (PK-like)"/>
    <property type="match status" value="1"/>
</dbReference>
<evidence type="ECO:0000313" key="3">
    <source>
        <dbReference type="EMBL" id="QSS60010.1"/>
    </source>
</evidence>
<dbReference type="PANTHER" id="PTHR38248:SF2">
    <property type="entry name" value="FUNK1 11"/>
    <property type="match status" value="1"/>
</dbReference>
<evidence type="ECO:0000313" key="4">
    <source>
        <dbReference type="Proteomes" id="UP000663671"/>
    </source>
</evidence>
<dbReference type="Proteomes" id="UP000663671">
    <property type="component" value="Chromosome 4"/>
</dbReference>
<dbReference type="InterPro" id="IPR011009">
    <property type="entry name" value="Kinase-like_dom_sf"/>
</dbReference>
<evidence type="ECO:0000259" key="2">
    <source>
        <dbReference type="Pfam" id="PF17667"/>
    </source>
</evidence>
<dbReference type="EMBL" id="CP069110">
    <property type="protein sequence ID" value="QSS60010.1"/>
    <property type="molecule type" value="Genomic_DNA"/>
</dbReference>
<feature type="compositionally biased region" description="Polar residues" evidence="1">
    <location>
        <begin position="95"/>
        <end position="109"/>
    </location>
</feature>
<evidence type="ECO:0000256" key="1">
    <source>
        <dbReference type="SAM" id="MobiDB-lite"/>
    </source>
</evidence>
<feature type="region of interest" description="Disordered" evidence="1">
    <location>
        <begin position="73"/>
        <end position="132"/>
    </location>
</feature>
<proteinExistence type="predicted"/>
<dbReference type="PANTHER" id="PTHR38248">
    <property type="entry name" value="FUNK1 6"/>
    <property type="match status" value="1"/>
</dbReference>
<reference evidence="3" key="1">
    <citation type="submission" date="2021-01" db="EMBL/GenBank/DDBJ databases">
        <title>Chromosome-level genome assembly of a human fungal pathogen reveals clustering of transcriptionally co-regulated genes.</title>
        <authorList>
            <person name="Voorhies M."/>
            <person name="Cohen S."/>
            <person name="Shea T.P."/>
            <person name="Petrus S."/>
            <person name="Munoz J.F."/>
            <person name="Poplawski S."/>
            <person name="Goldman W.E."/>
            <person name="Michael T."/>
            <person name="Cuomo C.A."/>
            <person name="Sil A."/>
            <person name="Beyhan S."/>
        </authorList>
    </citation>
    <scope>NUCLEOTIDE SEQUENCE</scope>
    <source>
        <strain evidence="3">WU24</strain>
    </source>
</reference>
<feature type="domain" description="Fungal-type protein kinase" evidence="2">
    <location>
        <begin position="81"/>
        <end position="254"/>
    </location>
</feature>
<feature type="compositionally biased region" description="Low complexity" evidence="1">
    <location>
        <begin position="73"/>
        <end position="82"/>
    </location>
</feature>
<dbReference type="AlphaFoldDB" id="A0A8A1M3T9"/>
<dbReference type="OrthoDB" id="4187685at2759"/>
<sequence length="390" mass="44047">MPTPFGISAHDPLLNRPLSGRRCEVAGLQKNLRKHLEELSGVRFRYEKERLADGITRKASLLDQSGASRSRSFSRLRGLSISKRQMGRKRRSPDKVTQSSMRSGSQPSGRSKGDELTFSVQPMHRPSLHERRGDEPYDNWILRCVVVSPAGRPIYRYESPLELLKAHQSLYLDGNILYRDSSENSIITTDPAKADGSTGILVDLDLAKEVGSGRSGARHQTGTREFMAIDVLLTIDHTYRHDFESFFYVLIWQCPRYGWGKSGLNRPKYRMLKESYTGNYEKIANGKRGNMETGGYERIVMKEFPPGFECVKSSCKTARRILFPYGGEGLIVGTPQDPEKAIRSYHQGIYDDAISLVESGNCSSTTRGAIFVFSTTPFLKLHEERRKLPN</sequence>
<dbReference type="Gene3D" id="1.10.510.10">
    <property type="entry name" value="Transferase(Phosphotransferase) domain 1"/>
    <property type="match status" value="1"/>
</dbReference>